<dbReference type="SUPFAM" id="SSF46785">
    <property type="entry name" value="Winged helix' DNA-binding domain"/>
    <property type="match status" value="1"/>
</dbReference>
<evidence type="ECO:0000259" key="2">
    <source>
        <dbReference type="PROSITE" id="PS50995"/>
    </source>
</evidence>
<dbReference type="Proteomes" id="UP000319671">
    <property type="component" value="Unassembled WGS sequence"/>
</dbReference>
<keyword evidence="3" id="KW-0645">Protease</keyword>
<evidence type="ECO:0000313" key="3">
    <source>
        <dbReference type="EMBL" id="TWD96560.1"/>
    </source>
</evidence>
<evidence type="ECO:0000256" key="1">
    <source>
        <dbReference type="ARBA" id="ARBA00023125"/>
    </source>
</evidence>
<dbReference type="InterPro" id="IPR036388">
    <property type="entry name" value="WH-like_DNA-bd_sf"/>
</dbReference>
<dbReference type="InterPro" id="IPR036390">
    <property type="entry name" value="WH_DNA-bd_sf"/>
</dbReference>
<dbReference type="InterPro" id="IPR039422">
    <property type="entry name" value="MarR/SlyA-like"/>
</dbReference>
<keyword evidence="3" id="KW-0378">Hydrolase</keyword>
<dbReference type="AlphaFoldDB" id="A0A561CZQ7"/>
<dbReference type="PROSITE" id="PS50995">
    <property type="entry name" value="HTH_MARR_2"/>
    <property type="match status" value="1"/>
</dbReference>
<dbReference type="GO" id="GO:0003700">
    <property type="term" value="F:DNA-binding transcription factor activity"/>
    <property type="evidence" value="ECO:0007669"/>
    <property type="project" value="InterPro"/>
</dbReference>
<dbReference type="GO" id="GO:0006508">
    <property type="term" value="P:proteolysis"/>
    <property type="evidence" value="ECO:0007669"/>
    <property type="project" value="UniProtKB-KW"/>
</dbReference>
<reference evidence="3 4" key="1">
    <citation type="submission" date="2019-06" db="EMBL/GenBank/DDBJ databases">
        <title>Sorghum-associated microbial communities from plants grown in Nebraska, USA.</title>
        <authorList>
            <person name="Schachtman D."/>
        </authorList>
    </citation>
    <scope>NUCLEOTIDE SEQUENCE [LARGE SCALE GENOMIC DNA]</scope>
    <source>
        <strain evidence="3 4">2482</strain>
    </source>
</reference>
<accession>A0A561CZQ7</accession>
<dbReference type="PANTHER" id="PTHR33164:SF58">
    <property type="entry name" value="DNA-BINDING TRANSCRIPTIONAL REPRESSOR SCOC"/>
    <property type="match status" value="1"/>
</dbReference>
<dbReference type="GO" id="GO:0008233">
    <property type="term" value="F:peptidase activity"/>
    <property type="evidence" value="ECO:0007669"/>
    <property type="project" value="UniProtKB-KW"/>
</dbReference>
<dbReference type="RefSeq" id="WP_144567033.1">
    <property type="nucleotide sequence ID" value="NZ_VIVN01000011.1"/>
</dbReference>
<dbReference type="Pfam" id="PF01047">
    <property type="entry name" value="MarR"/>
    <property type="match status" value="1"/>
</dbReference>
<sequence>MRGKFNDYTIKEALFFSQRIMQLSKALWKAIEKDWEQWIKPYDLNINEHHILWITYYLKDASVSEIAKLGVMHVSTAFNFSKKLEKRGYLHFSKRENDMRNSYIQLTEKGEELFLKIFKDYDPLQNQVFKGALPLHHLYGKFPDFIEMMTIVRGIYGDEYMENLEYSFDCIEKNSLQKDGIIKKMASKS</sequence>
<dbReference type="NCBIfam" id="NF010349">
    <property type="entry name" value="PRK13777.1"/>
    <property type="match status" value="1"/>
</dbReference>
<dbReference type="GO" id="GO:0003677">
    <property type="term" value="F:DNA binding"/>
    <property type="evidence" value="ECO:0007669"/>
    <property type="project" value="UniProtKB-KW"/>
</dbReference>
<gene>
    <name evidence="3" type="ORF">FB550_111220</name>
</gene>
<dbReference type="GO" id="GO:0006950">
    <property type="term" value="P:response to stress"/>
    <property type="evidence" value="ECO:0007669"/>
    <property type="project" value="TreeGrafter"/>
</dbReference>
<dbReference type="SMART" id="SM00347">
    <property type="entry name" value="HTH_MARR"/>
    <property type="match status" value="1"/>
</dbReference>
<dbReference type="Gene3D" id="1.10.10.10">
    <property type="entry name" value="Winged helix-like DNA-binding domain superfamily/Winged helix DNA-binding domain"/>
    <property type="match status" value="1"/>
</dbReference>
<dbReference type="EMBL" id="VIVN01000011">
    <property type="protein sequence ID" value="TWD96560.1"/>
    <property type="molecule type" value="Genomic_DNA"/>
</dbReference>
<comment type="caution">
    <text evidence="3">The sequence shown here is derived from an EMBL/GenBank/DDBJ whole genome shotgun (WGS) entry which is preliminary data.</text>
</comment>
<dbReference type="PANTHER" id="PTHR33164">
    <property type="entry name" value="TRANSCRIPTIONAL REGULATOR, MARR FAMILY"/>
    <property type="match status" value="1"/>
</dbReference>
<keyword evidence="1" id="KW-0238">DNA-binding</keyword>
<proteinExistence type="predicted"/>
<name>A0A561CZQ7_9BACI</name>
<dbReference type="InterPro" id="IPR000835">
    <property type="entry name" value="HTH_MarR-typ"/>
</dbReference>
<protein>
    <submittedName>
        <fullName evidence="3">MarR family protease production transcriptional regulator HPr</fullName>
    </submittedName>
</protein>
<feature type="domain" description="HTH marR-type" evidence="2">
    <location>
        <begin position="13"/>
        <end position="157"/>
    </location>
</feature>
<organism evidence="3 4">
    <name type="scientific">Neobacillus bataviensis</name>
    <dbReference type="NCBI Taxonomy" id="220685"/>
    <lineage>
        <taxon>Bacteria</taxon>
        <taxon>Bacillati</taxon>
        <taxon>Bacillota</taxon>
        <taxon>Bacilli</taxon>
        <taxon>Bacillales</taxon>
        <taxon>Bacillaceae</taxon>
        <taxon>Neobacillus</taxon>
    </lineage>
</organism>
<evidence type="ECO:0000313" key="4">
    <source>
        <dbReference type="Proteomes" id="UP000319671"/>
    </source>
</evidence>
<keyword evidence="4" id="KW-1185">Reference proteome</keyword>